<evidence type="ECO:0000256" key="9">
    <source>
        <dbReference type="RuleBase" id="RU364116"/>
    </source>
</evidence>
<evidence type="ECO:0000256" key="8">
    <source>
        <dbReference type="ARBA" id="ARBA00023186"/>
    </source>
</evidence>
<gene>
    <name evidence="11" type="ORF">DXC81_09200</name>
</gene>
<dbReference type="CDD" id="cd01335">
    <property type="entry name" value="Radical_SAM"/>
    <property type="match status" value="1"/>
</dbReference>
<feature type="domain" description="Radical SAM core" evidence="10">
    <location>
        <begin position="1"/>
        <end position="230"/>
    </location>
</feature>
<dbReference type="RefSeq" id="WP_117680119.1">
    <property type="nucleotide sequence ID" value="NZ_QSRJ01000011.1"/>
</dbReference>
<dbReference type="GO" id="GO:0046872">
    <property type="term" value="F:metal ion binding"/>
    <property type="evidence" value="ECO:0007669"/>
    <property type="project" value="UniProtKB-UniRule"/>
</dbReference>
<evidence type="ECO:0000256" key="1">
    <source>
        <dbReference type="ARBA" id="ARBA00006100"/>
    </source>
</evidence>
<dbReference type="InterPro" id="IPR004559">
    <property type="entry name" value="HemW-like"/>
</dbReference>
<keyword evidence="7 9" id="KW-0411">Iron-sulfur</keyword>
<keyword evidence="8 9" id="KW-0143">Chaperone</keyword>
<dbReference type="GO" id="GO:0051539">
    <property type="term" value="F:4 iron, 4 sulfur cluster binding"/>
    <property type="evidence" value="ECO:0007669"/>
    <property type="project" value="UniProtKB-UniRule"/>
</dbReference>
<comment type="function">
    <text evidence="9">Probably acts as a heme chaperone, transferring heme to an unknown acceptor. Binds one molecule of heme per monomer, possibly covalently. Binds 1 [4Fe-4S] cluster. The cluster is coordinated with 3 cysteines and an exchangeable S-adenosyl-L-methionine.</text>
</comment>
<protein>
    <recommendedName>
        <fullName evidence="2 9">Heme chaperone HemW</fullName>
    </recommendedName>
</protein>
<dbReference type="InterPro" id="IPR013785">
    <property type="entry name" value="Aldolase_TIM"/>
</dbReference>
<sequence length="412" mass="44757">MSVDSLYIHIPFCHARCTYCDFDTKAACGSQLLSRGDAYVQKLLRRVRDAARAGVLERVETVYIGGGTPTVLGERLVDIVREIRSYCNPVEFTCEANPESFTPELAFALAHAGVTRVSLGVQSLDDDELALLGRIHSSSQAERAVGLARSCGFSTSVDLICGLSGQTMASWEKTLDRACALETDHVSVYPLMIEDGTPLSRAIEAGRVAEPDEDLQAEMMDVARSVLTGRGLERYEVASYARAGKECRHNIAYWTGKSYLGLGRSAASMFSSKDYGACAKLFDALDVPSGASRIRIVQLDDEGTAFDVETLSSCEALAEDLMLGARMSRGISYDLLRRAAAVIPPSRLLGTLKEAVDLGLLSLSDSWDSLEAALSCDVSRSGPCAMPTRQGWLMGNQLYGMLWDLHKDARFC</sequence>
<dbReference type="NCBIfam" id="TIGR00539">
    <property type="entry name" value="hemN_rel"/>
    <property type="match status" value="1"/>
</dbReference>
<dbReference type="GO" id="GO:0006779">
    <property type="term" value="P:porphyrin-containing compound biosynthetic process"/>
    <property type="evidence" value="ECO:0007669"/>
    <property type="project" value="InterPro"/>
</dbReference>
<keyword evidence="3 9" id="KW-0349">Heme</keyword>
<keyword evidence="9" id="KW-0004">4Fe-4S</keyword>
<reference evidence="11 12" key="1">
    <citation type="submission" date="2018-08" db="EMBL/GenBank/DDBJ databases">
        <title>A genome reference for cultivated species of the human gut microbiota.</title>
        <authorList>
            <person name="Zou Y."/>
            <person name="Xue W."/>
            <person name="Luo G."/>
        </authorList>
    </citation>
    <scope>NUCLEOTIDE SEQUENCE [LARGE SCALE GENOMIC DNA]</scope>
    <source>
        <strain evidence="11 12">TF08-14</strain>
    </source>
</reference>
<dbReference type="PANTHER" id="PTHR13932">
    <property type="entry name" value="COPROPORPHYRINIGEN III OXIDASE"/>
    <property type="match status" value="1"/>
</dbReference>
<evidence type="ECO:0000259" key="10">
    <source>
        <dbReference type="PROSITE" id="PS51918"/>
    </source>
</evidence>
<dbReference type="Pfam" id="PF04055">
    <property type="entry name" value="Radical_SAM"/>
    <property type="match status" value="1"/>
</dbReference>
<dbReference type="AlphaFoldDB" id="A0A3E4QPX0"/>
<dbReference type="InterPro" id="IPR034505">
    <property type="entry name" value="Coproporphyrinogen-III_oxidase"/>
</dbReference>
<comment type="similarity">
    <text evidence="1">Belongs to the anaerobic coproporphyrinogen-III oxidase family. HemW subfamily.</text>
</comment>
<dbReference type="PANTHER" id="PTHR13932:SF5">
    <property type="entry name" value="RADICAL S-ADENOSYL METHIONINE DOMAIN-CONTAINING PROTEIN 1, MITOCHONDRIAL"/>
    <property type="match status" value="1"/>
</dbReference>
<keyword evidence="9" id="KW-0963">Cytoplasm</keyword>
<organism evidence="11 12">
    <name type="scientific">Collinsella tanakaei</name>
    <dbReference type="NCBI Taxonomy" id="626935"/>
    <lineage>
        <taxon>Bacteria</taxon>
        <taxon>Bacillati</taxon>
        <taxon>Actinomycetota</taxon>
        <taxon>Coriobacteriia</taxon>
        <taxon>Coriobacteriales</taxon>
        <taxon>Coriobacteriaceae</taxon>
        <taxon>Collinsella</taxon>
    </lineage>
</organism>
<dbReference type="GO" id="GO:0005737">
    <property type="term" value="C:cytoplasm"/>
    <property type="evidence" value="ECO:0007669"/>
    <property type="project" value="UniProtKB-SubCell"/>
</dbReference>
<dbReference type="InterPro" id="IPR006638">
    <property type="entry name" value="Elp3/MiaA/NifB-like_rSAM"/>
</dbReference>
<dbReference type="PROSITE" id="PS51918">
    <property type="entry name" value="RADICAL_SAM"/>
    <property type="match status" value="1"/>
</dbReference>
<dbReference type="EMBL" id="QSRJ01000011">
    <property type="protein sequence ID" value="RGL08275.1"/>
    <property type="molecule type" value="Genomic_DNA"/>
</dbReference>
<evidence type="ECO:0000313" key="11">
    <source>
        <dbReference type="EMBL" id="RGL08275.1"/>
    </source>
</evidence>
<proteinExistence type="inferred from homology"/>
<dbReference type="SMART" id="SM00729">
    <property type="entry name" value="Elp3"/>
    <property type="match status" value="1"/>
</dbReference>
<evidence type="ECO:0000256" key="3">
    <source>
        <dbReference type="ARBA" id="ARBA00022617"/>
    </source>
</evidence>
<evidence type="ECO:0000256" key="6">
    <source>
        <dbReference type="ARBA" id="ARBA00023004"/>
    </source>
</evidence>
<dbReference type="InterPro" id="IPR007197">
    <property type="entry name" value="rSAM"/>
</dbReference>
<dbReference type="SFLD" id="SFLDS00029">
    <property type="entry name" value="Radical_SAM"/>
    <property type="match status" value="1"/>
</dbReference>
<evidence type="ECO:0000256" key="5">
    <source>
        <dbReference type="ARBA" id="ARBA00022723"/>
    </source>
</evidence>
<keyword evidence="4 9" id="KW-0949">S-adenosyl-L-methionine</keyword>
<dbReference type="Proteomes" id="UP000260943">
    <property type="component" value="Unassembled WGS sequence"/>
</dbReference>
<dbReference type="SFLD" id="SFLDG01065">
    <property type="entry name" value="anaerobic_coproporphyrinogen-I"/>
    <property type="match status" value="1"/>
</dbReference>
<dbReference type="SUPFAM" id="SSF102114">
    <property type="entry name" value="Radical SAM enzymes"/>
    <property type="match status" value="1"/>
</dbReference>
<keyword evidence="5 9" id="KW-0479">Metal-binding</keyword>
<dbReference type="SFLD" id="SFLDF00562">
    <property type="entry name" value="HemN-like__clustered_with_heat"/>
    <property type="match status" value="1"/>
</dbReference>
<dbReference type="InterPro" id="IPR058240">
    <property type="entry name" value="rSAM_sf"/>
</dbReference>
<dbReference type="Gene3D" id="3.20.20.70">
    <property type="entry name" value="Aldolase class I"/>
    <property type="match status" value="1"/>
</dbReference>
<name>A0A3E4QPX0_9ACTN</name>
<keyword evidence="6 9" id="KW-0408">Iron</keyword>
<evidence type="ECO:0000313" key="12">
    <source>
        <dbReference type="Proteomes" id="UP000260943"/>
    </source>
</evidence>
<comment type="caution">
    <text evidence="11">The sequence shown here is derived from an EMBL/GenBank/DDBJ whole genome shotgun (WGS) entry which is preliminary data.</text>
</comment>
<evidence type="ECO:0000256" key="7">
    <source>
        <dbReference type="ARBA" id="ARBA00023014"/>
    </source>
</evidence>
<dbReference type="GO" id="GO:0004109">
    <property type="term" value="F:coproporphyrinogen oxidase activity"/>
    <property type="evidence" value="ECO:0007669"/>
    <property type="project" value="InterPro"/>
</dbReference>
<dbReference type="SFLD" id="SFLDG01082">
    <property type="entry name" value="B12-binding_domain_containing"/>
    <property type="match status" value="1"/>
</dbReference>
<comment type="subcellular location">
    <subcellularLocation>
        <location evidence="9">Cytoplasm</location>
    </subcellularLocation>
</comment>
<accession>A0A3E4QPX0</accession>
<evidence type="ECO:0000256" key="2">
    <source>
        <dbReference type="ARBA" id="ARBA00017228"/>
    </source>
</evidence>
<evidence type="ECO:0000256" key="4">
    <source>
        <dbReference type="ARBA" id="ARBA00022691"/>
    </source>
</evidence>